<evidence type="ECO:0000313" key="2">
    <source>
        <dbReference type="EMBL" id="KAK2717833.1"/>
    </source>
</evidence>
<dbReference type="Pfam" id="PF13843">
    <property type="entry name" value="DDE_Tnp_1_7"/>
    <property type="match status" value="1"/>
</dbReference>
<dbReference type="InterPro" id="IPR011992">
    <property type="entry name" value="EF-hand-dom_pair"/>
</dbReference>
<dbReference type="PANTHER" id="PTHR47272">
    <property type="entry name" value="DDE_TNP_1_7 DOMAIN-CONTAINING PROTEIN"/>
    <property type="match status" value="1"/>
</dbReference>
<dbReference type="EMBL" id="JAVRJZ010000010">
    <property type="protein sequence ID" value="KAK2717833.1"/>
    <property type="molecule type" value="Genomic_DNA"/>
</dbReference>
<keyword evidence="3" id="KW-1185">Reference proteome</keyword>
<sequence length="278" mass="31948">RICHYTEWPLESLELMTAREVHESFLSFLLKHKKSTRALYESVELEEWLDAWGNLLDGCHSFASLPLWLQTIPRILFLLINRSGSGAITKREFKEFHSRFLGIELTEDLESITKEAYRGMTENKPSLNQFVELQDGDGSEMLDLSDPGDDESDSQYLPLNPELTDFYELTQLEPIKFKSKTDPGHDPLFKVRPIVGLLQENLMRTETEERHCIDEQIIPFKGRSVMWLYLQNKPYKWGLKVFTRAGSSGSMYDIEIYQVRGTVQAGPFGLGGDVVMSS</sequence>
<comment type="caution">
    <text evidence="2">The sequence shown here is derived from an EMBL/GenBank/DDBJ whole genome shotgun (WGS) entry which is preliminary data.</text>
</comment>
<dbReference type="PANTHER" id="PTHR47272:SF1">
    <property type="entry name" value="PIGGYBAC TRANSPOSABLE ELEMENT-DERIVED PROTEIN 3-LIKE"/>
    <property type="match status" value="1"/>
</dbReference>
<gene>
    <name evidence="2" type="ORF">QYM36_006589</name>
</gene>
<accession>A0AA88HVG2</accession>
<feature type="domain" description="PiggyBac transposable element-derived protein" evidence="1">
    <location>
        <begin position="177"/>
        <end position="260"/>
    </location>
</feature>
<name>A0AA88HVG2_ARTSF</name>
<organism evidence="2 3">
    <name type="scientific">Artemia franciscana</name>
    <name type="common">Brine shrimp</name>
    <name type="synonym">Artemia sanfranciscana</name>
    <dbReference type="NCBI Taxonomy" id="6661"/>
    <lineage>
        <taxon>Eukaryota</taxon>
        <taxon>Metazoa</taxon>
        <taxon>Ecdysozoa</taxon>
        <taxon>Arthropoda</taxon>
        <taxon>Crustacea</taxon>
        <taxon>Branchiopoda</taxon>
        <taxon>Anostraca</taxon>
        <taxon>Artemiidae</taxon>
        <taxon>Artemia</taxon>
    </lineage>
</organism>
<feature type="non-terminal residue" evidence="2">
    <location>
        <position position="1"/>
    </location>
</feature>
<dbReference type="Gene3D" id="1.10.238.10">
    <property type="entry name" value="EF-hand"/>
    <property type="match status" value="1"/>
</dbReference>
<dbReference type="Proteomes" id="UP001187531">
    <property type="component" value="Unassembled WGS sequence"/>
</dbReference>
<dbReference type="InterPro" id="IPR029526">
    <property type="entry name" value="PGBD"/>
</dbReference>
<protein>
    <recommendedName>
        <fullName evidence="1">PiggyBac transposable element-derived protein domain-containing protein</fullName>
    </recommendedName>
</protein>
<evidence type="ECO:0000313" key="3">
    <source>
        <dbReference type="Proteomes" id="UP001187531"/>
    </source>
</evidence>
<reference evidence="2" key="1">
    <citation type="submission" date="2023-07" db="EMBL/GenBank/DDBJ databases">
        <title>Chromosome-level genome assembly of Artemia franciscana.</title>
        <authorList>
            <person name="Jo E."/>
        </authorList>
    </citation>
    <scope>NUCLEOTIDE SEQUENCE</scope>
    <source>
        <tissue evidence="2">Whole body</tissue>
    </source>
</reference>
<dbReference type="AlphaFoldDB" id="A0AA88HVG2"/>
<dbReference type="SUPFAM" id="SSF47473">
    <property type="entry name" value="EF-hand"/>
    <property type="match status" value="1"/>
</dbReference>
<evidence type="ECO:0000259" key="1">
    <source>
        <dbReference type="Pfam" id="PF13843"/>
    </source>
</evidence>
<proteinExistence type="predicted"/>